<evidence type="ECO:0000313" key="2">
    <source>
        <dbReference type="Proteomes" id="UP000718821"/>
    </source>
</evidence>
<dbReference type="Proteomes" id="UP000718821">
    <property type="component" value="Unassembled WGS sequence"/>
</dbReference>
<comment type="caution">
    <text evidence="1">The sequence shown here is derived from an EMBL/GenBank/DDBJ whole genome shotgun (WGS) entry which is preliminary data.</text>
</comment>
<dbReference type="AlphaFoldDB" id="A0A939B998"/>
<protein>
    <submittedName>
        <fullName evidence="1">Peptidase</fullName>
    </submittedName>
</protein>
<reference evidence="1" key="2">
    <citation type="journal article" date="2021" name="Sci. Rep.">
        <title>The distribution of antibiotic resistance genes in chicken gut microbiota commensals.</title>
        <authorList>
            <person name="Juricova H."/>
            <person name="Matiasovicova J."/>
            <person name="Kubasova T."/>
            <person name="Cejkova D."/>
            <person name="Rychlik I."/>
        </authorList>
    </citation>
    <scope>NUCLEOTIDE SEQUENCE</scope>
    <source>
        <strain evidence="1">An836</strain>
    </source>
</reference>
<dbReference type="EMBL" id="JACLYU010000003">
    <property type="protein sequence ID" value="MBM6699274.1"/>
    <property type="molecule type" value="Genomic_DNA"/>
</dbReference>
<evidence type="ECO:0000313" key="1">
    <source>
        <dbReference type="EMBL" id="MBM6699274.1"/>
    </source>
</evidence>
<sequence length="122" mass="13268">MAGDTGFRRTAPRQNDDQGIVALVADDLARGLTVDGIARRRGLPREFVRMAVGQAVADGRVRLIELTPRFSCGESVCAPDPESLVCAGCPLFPRESRAPRSLRARLADVLRAVRRRAAGRRS</sequence>
<keyword evidence="2" id="KW-1185">Reference proteome</keyword>
<accession>A0A939B998</accession>
<proteinExistence type="predicted"/>
<gene>
    <name evidence="1" type="ORF">H7U32_02810</name>
</gene>
<organism evidence="1 2">
    <name type="scientific">Bifidobacterium pullorum subsp. saeculare</name>
    <dbReference type="NCBI Taxonomy" id="78257"/>
    <lineage>
        <taxon>Bacteria</taxon>
        <taxon>Bacillati</taxon>
        <taxon>Actinomycetota</taxon>
        <taxon>Actinomycetes</taxon>
        <taxon>Bifidobacteriales</taxon>
        <taxon>Bifidobacteriaceae</taxon>
        <taxon>Bifidobacterium</taxon>
    </lineage>
</organism>
<dbReference type="RefSeq" id="WP_204467882.1">
    <property type="nucleotide sequence ID" value="NZ_JACLYU010000003.1"/>
</dbReference>
<name>A0A939B998_9BIFI</name>
<reference evidence="1" key="1">
    <citation type="submission" date="2020-08" db="EMBL/GenBank/DDBJ databases">
        <authorList>
            <person name="Cejkova D."/>
            <person name="Kubasova T."/>
            <person name="Jahodarova E."/>
            <person name="Rychlik I."/>
        </authorList>
    </citation>
    <scope>NUCLEOTIDE SEQUENCE</scope>
    <source>
        <strain evidence="1">An836</strain>
    </source>
</reference>